<dbReference type="EMBL" id="JBEYRS010000004">
    <property type="protein sequence ID" value="MEW2362650.1"/>
    <property type="molecule type" value="Genomic_DNA"/>
</dbReference>
<dbReference type="Gene3D" id="1.20.1250.20">
    <property type="entry name" value="MFS general substrate transporter like domains"/>
    <property type="match status" value="1"/>
</dbReference>
<name>A0ABV3LTK6_9ACTN</name>
<evidence type="ECO:0000256" key="4">
    <source>
        <dbReference type="ARBA" id="ARBA00022692"/>
    </source>
</evidence>
<feature type="compositionally biased region" description="Low complexity" evidence="7">
    <location>
        <begin position="397"/>
        <end position="415"/>
    </location>
</feature>
<feature type="transmembrane region" description="Helical" evidence="8">
    <location>
        <begin position="361"/>
        <end position="383"/>
    </location>
</feature>
<keyword evidence="11" id="KW-1185">Reference proteome</keyword>
<feature type="transmembrane region" description="Helical" evidence="8">
    <location>
        <begin position="269"/>
        <end position="291"/>
    </location>
</feature>
<evidence type="ECO:0000313" key="10">
    <source>
        <dbReference type="EMBL" id="MEW2362650.1"/>
    </source>
</evidence>
<feature type="transmembrane region" description="Helical" evidence="8">
    <location>
        <begin position="95"/>
        <end position="118"/>
    </location>
</feature>
<dbReference type="SUPFAM" id="SSF103473">
    <property type="entry name" value="MFS general substrate transporter"/>
    <property type="match status" value="1"/>
</dbReference>
<reference evidence="10 11" key="1">
    <citation type="submission" date="2024-06" db="EMBL/GenBank/DDBJ databases">
        <title>The Natural Products Discovery Center: Release of the First 8490 Sequenced Strains for Exploring Actinobacteria Biosynthetic Diversity.</title>
        <authorList>
            <person name="Kalkreuter E."/>
            <person name="Kautsar S.A."/>
            <person name="Yang D."/>
            <person name="Bader C.D."/>
            <person name="Teijaro C.N."/>
            <person name="Fluegel L."/>
            <person name="Davis C.M."/>
            <person name="Simpson J.R."/>
            <person name="Lauterbach L."/>
            <person name="Steele A.D."/>
            <person name="Gui C."/>
            <person name="Meng S."/>
            <person name="Li G."/>
            <person name="Viehrig K."/>
            <person name="Ye F."/>
            <person name="Su P."/>
            <person name="Kiefer A.F."/>
            <person name="Nichols A."/>
            <person name="Cepeda A.J."/>
            <person name="Yan W."/>
            <person name="Fan B."/>
            <person name="Jiang Y."/>
            <person name="Adhikari A."/>
            <person name="Zheng C.-J."/>
            <person name="Schuster L."/>
            <person name="Cowan T.M."/>
            <person name="Smanski M.J."/>
            <person name="Chevrette M.G."/>
            <person name="De Carvalho L.P.S."/>
            <person name="Shen B."/>
        </authorList>
    </citation>
    <scope>NUCLEOTIDE SEQUENCE [LARGE SCALE GENOMIC DNA]</scope>
    <source>
        <strain evidence="10 11">NPDC047833</strain>
    </source>
</reference>
<evidence type="ECO:0000256" key="5">
    <source>
        <dbReference type="ARBA" id="ARBA00022989"/>
    </source>
</evidence>
<keyword evidence="2" id="KW-0813">Transport</keyword>
<gene>
    <name evidence="10" type="ORF">AB0887_11940</name>
</gene>
<dbReference type="Proteomes" id="UP001553843">
    <property type="component" value="Unassembled WGS sequence"/>
</dbReference>
<feature type="transmembrane region" description="Helical" evidence="8">
    <location>
        <begin position="245"/>
        <end position="262"/>
    </location>
</feature>
<evidence type="ECO:0000256" key="2">
    <source>
        <dbReference type="ARBA" id="ARBA00022448"/>
    </source>
</evidence>
<feature type="transmembrane region" description="Helical" evidence="8">
    <location>
        <begin position="130"/>
        <end position="152"/>
    </location>
</feature>
<comment type="subcellular location">
    <subcellularLocation>
        <location evidence="1">Cell membrane</location>
        <topology evidence="1">Multi-pass membrane protein</topology>
    </subcellularLocation>
</comment>
<dbReference type="InterPro" id="IPR050171">
    <property type="entry name" value="MFS_Transporters"/>
</dbReference>
<dbReference type="InterPro" id="IPR011701">
    <property type="entry name" value="MFS"/>
</dbReference>
<sequence length="425" mass="44484">MKENTRALVGVTGGILLANVGSYIWFPVLVATLGGTDSGFWAGVVMCMTYVGRLLATFFYEGIAARTGVRGGVFLGTALEAVALGLMGFTDGVLAYSLLAFFIGFGSGVSFPGLKNVLVSFPEAERPKAFSAFQMAGQVGLFGGALLGGVLADVELRTLFSVVFAFFIGFCLITSALIPRGGFESAAAGGERVPLFSLSAFKGIEVRGATRYFLLSAAFWFLSLGFVVGIPLHMAEYVPQWAPSSPFWITGLSILVLQYPLFKLFDKRFGPGAVMAFGLAGMTVAFLAFGAGRTGPWVVVGCLTVVLGEILFVPSFDLWIARRVPEHRLAKAMGAMHFFRSAGNMVGSLAAGILFDLSRSVGIAGGNWYVAALLAAGCALICLSGRDSADSEDSVDTADTGAADASDGTEATAGTAKEEKVTENV</sequence>
<keyword evidence="5 8" id="KW-1133">Transmembrane helix</keyword>
<feature type="compositionally biased region" description="Basic and acidic residues" evidence="7">
    <location>
        <begin position="416"/>
        <end position="425"/>
    </location>
</feature>
<evidence type="ECO:0000313" key="11">
    <source>
        <dbReference type="Proteomes" id="UP001553843"/>
    </source>
</evidence>
<evidence type="ECO:0000256" key="3">
    <source>
        <dbReference type="ARBA" id="ARBA00022475"/>
    </source>
</evidence>
<organism evidence="10 11">
    <name type="scientific">Streptomyces huasconensis</name>
    <dbReference type="NCBI Taxonomy" id="1854574"/>
    <lineage>
        <taxon>Bacteria</taxon>
        <taxon>Bacillati</taxon>
        <taxon>Actinomycetota</taxon>
        <taxon>Actinomycetes</taxon>
        <taxon>Kitasatosporales</taxon>
        <taxon>Streptomycetaceae</taxon>
        <taxon>Streptomyces</taxon>
    </lineage>
</organism>
<dbReference type="RefSeq" id="WP_359777695.1">
    <property type="nucleotide sequence ID" value="NZ_JBEYRR010000004.1"/>
</dbReference>
<keyword evidence="3" id="KW-1003">Cell membrane</keyword>
<feature type="transmembrane region" description="Helical" evidence="8">
    <location>
        <begin position="297"/>
        <end position="320"/>
    </location>
</feature>
<dbReference type="Pfam" id="PF07690">
    <property type="entry name" value="MFS_1"/>
    <property type="match status" value="1"/>
</dbReference>
<evidence type="ECO:0000259" key="9">
    <source>
        <dbReference type="PROSITE" id="PS50850"/>
    </source>
</evidence>
<dbReference type="PANTHER" id="PTHR23517:SF2">
    <property type="entry name" value="MULTIDRUG RESISTANCE PROTEIN MDTH"/>
    <property type="match status" value="1"/>
</dbReference>
<feature type="transmembrane region" description="Helical" evidence="8">
    <location>
        <begin position="72"/>
        <end position="89"/>
    </location>
</feature>
<dbReference type="PROSITE" id="PS50850">
    <property type="entry name" value="MFS"/>
    <property type="match status" value="1"/>
</dbReference>
<evidence type="ECO:0000256" key="6">
    <source>
        <dbReference type="ARBA" id="ARBA00023136"/>
    </source>
</evidence>
<feature type="transmembrane region" description="Helical" evidence="8">
    <location>
        <begin position="158"/>
        <end position="178"/>
    </location>
</feature>
<feature type="transmembrane region" description="Helical" evidence="8">
    <location>
        <begin position="332"/>
        <end position="355"/>
    </location>
</feature>
<proteinExistence type="predicted"/>
<protein>
    <submittedName>
        <fullName evidence="10">MFS transporter</fullName>
    </submittedName>
</protein>
<feature type="transmembrane region" description="Helical" evidence="8">
    <location>
        <begin position="38"/>
        <end position="60"/>
    </location>
</feature>
<feature type="transmembrane region" description="Helical" evidence="8">
    <location>
        <begin position="212"/>
        <end position="233"/>
    </location>
</feature>
<accession>A0ABV3LTK6</accession>
<evidence type="ECO:0000256" key="7">
    <source>
        <dbReference type="SAM" id="MobiDB-lite"/>
    </source>
</evidence>
<feature type="region of interest" description="Disordered" evidence="7">
    <location>
        <begin position="389"/>
        <end position="425"/>
    </location>
</feature>
<keyword evidence="4 8" id="KW-0812">Transmembrane</keyword>
<evidence type="ECO:0000256" key="8">
    <source>
        <dbReference type="SAM" id="Phobius"/>
    </source>
</evidence>
<comment type="caution">
    <text evidence="10">The sequence shown here is derived from an EMBL/GenBank/DDBJ whole genome shotgun (WGS) entry which is preliminary data.</text>
</comment>
<dbReference type="InterPro" id="IPR020846">
    <property type="entry name" value="MFS_dom"/>
</dbReference>
<dbReference type="InterPro" id="IPR036259">
    <property type="entry name" value="MFS_trans_sf"/>
</dbReference>
<feature type="domain" description="Major facilitator superfamily (MFS) profile" evidence="9">
    <location>
        <begin position="1"/>
        <end position="389"/>
    </location>
</feature>
<keyword evidence="6 8" id="KW-0472">Membrane</keyword>
<dbReference type="PANTHER" id="PTHR23517">
    <property type="entry name" value="RESISTANCE PROTEIN MDTM, PUTATIVE-RELATED-RELATED"/>
    <property type="match status" value="1"/>
</dbReference>
<evidence type="ECO:0000256" key="1">
    <source>
        <dbReference type="ARBA" id="ARBA00004651"/>
    </source>
</evidence>
<feature type="transmembrane region" description="Helical" evidence="8">
    <location>
        <begin position="7"/>
        <end position="26"/>
    </location>
</feature>